<sequence>MAGSETFLPSTMPMAVTPTEEEITSMHRFIENALALLVKGNAKSYQYLIQQLTLLPAPVATRRKIFRALPRCISTISREPRAYEALLDILFKFNLLATDDPDEMEDYLSFIVHLVSSNTVYVVPTLHMLVRNMRRPQDKELSSFELRALAATEQKKQQQEVKKAAVNLATTEGGSFNSVVLMSAVETGQERQTGASLDVRIQARFEIAHRTLERVLTLVPTATNVLFPVLCEHFPHKRMDAITQVGYLRNILHVTSYVGGLRERVLGLVVDQLVAIDVEIKLDESEEDVFTMDDFLNDDLLPPDDASCQVDEMAEKLDQMMLVMFEHIEQSAALNPITSSKMAATTKDSYSGKNVDVRQAALVFKDLLKVFEHSILNTHRSKYPQFLLFYVCCLDSQFQDVFISQLLASSLDPQTPPTTRQSCGAYLASFLARAKYISVAYLQKALYHLLKWLHDQMDIYDAVHQEQQEQENGRVGETAAEREERLLEGVASLENTKGRSFQESIYISSLQTVCYMMCFRGLEIATSDDGAGYEFLRSLGWERLIVTSSGYCPLAYCQQTVATEFLNLVEAFDLVSEECLECVDLAIGAVSASSTKTAKSMERSKKPTAGSASSSTLLSQRQPLETFFPFDPYLLRRSFRYVGPLYLYWKHADPTSSENCELLESVKATVRQMHEDAEEEEEKDSEEDEDLVQEDANMAGSVTNQTCSVNSSYYADGYMDNLSRSCNMSASSSYDGEGFGDEGRTSVKRMLPSRTMFKPSPALSVSSPPSRLPPLGAADAFTLSGFDEDDEDHGF</sequence>
<dbReference type="InterPro" id="IPR007991">
    <property type="entry name" value="RNA_pol_I_trans_ini_fac_RRN3"/>
</dbReference>
<organism evidence="4 5">
    <name type="scientific">Peronospora belbahrii</name>
    <dbReference type="NCBI Taxonomy" id="622444"/>
    <lineage>
        <taxon>Eukaryota</taxon>
        <taxon>Sar</taxon>
        <taxon>Stramenopiles</taxon>
        <taxon>Oomycota</taxon>
        <taxon>Peronosporomycetes</taxon>
        <taxon>Peronosporales</taxon>
        <taxon>Peronosporaceae</taxon>
        <taxon>Peronospora</taxon>
    </lineage>
</organism>
<dbReference type="GO" id="GO:0005634">
    <property type="term" value="C:nucleus"/>
    <property type="evidence" value="ECO:0007669"/>
    <property type="project" value="TreeGrafter"/>
</dbReference>
<proteinExistence type="inferred from homology"/>
<dbReference type="EMBL" id="CAKKTJ010000274">
    <property type="protein sequence ID" value="CAH0478755.1"/>
    <property type="molecule type" value="Genomic_DNA"/>
</dbReference>
<feature type="compositionally biased region" description="Acidic residues" evidence="3">
    <location>
        <begin position="786"/>
        <end position="795"/>
    </location>
</feature>
<feature type="compositionally biased region" description="Low complexity" evidence="3">
    <location>
        <begin position="608"/>
        <end position="617"/>
    </location>
</feature>
<dbReference type="AlphaFoldDB" id="A0AAU9L1W2"/>
<feature type="compositionally biased region" description="Low complexity" evidence="3">
    <location>
        <begin position="759"/>
        <end position="778"/>
    </location>
</feature>
<protein>
    <recommendedName>
        <fullName evidence="6">RNA polymerase I-specific transcription initiation factor RRN3</fullName>
    </recommendedName>
</protein>
<feature type="region of interest" description="Disordered" evidence="3">
    <location>
        <begin position="752"/>
        <end position="795"/>
    </location>
</feature>
<dbReference type="Proteomes" id="UP001160483">
    <property type="component" value="Unassembled WGS sequence"/>
</dbReference>
<feature type="region of interest" description="Disordered" evidence="3">
    <location>
        <begin position="598"/>
        <end position="617"/>
    </location>
</feature>
<dbReference type="GO" id="GO:0001181">
    <property type="term" value="F:RNA polymerase I general transcription initiation factor activity"/>
    <property type="evidence" value="ECO:0007669"/>
    <property type="project" value="InterPro"/>
</dbReference>
<gene>
    <name evidence="4" type="ORF">PBS003_LOCUS5437</name>
</gene>
<dbReference type="GO" id="GO:0006361">
    <property type="term" value="P:transcription initiation at RNA polymerase I promoter"/>
    <property type="evidence" value="ECO:0007669"/>
    <property type="project" value="InterPro"/>
</dbReference>
<evidence type="ECO:0008006" key="6">
    <source>
        <dbReference type="Google" id="ProtNLM"/>
    </source>
</evidence>
<evidence type="ECO:0000313" key="5">
    <source>
        <dbReference type="Proteomes" id="UP001160483"/>
    </source>
</evidence>
<evidence type="ECO:0000256" key="2">
    <source>
        <dbReference type="SAM" id="Coils"/>
    </source>
</evidence>
<comment type="caution">
    <text evidence="4">The sequence shown here is derived from an EMBL/GenBank/DDBJ whole genome shotgun (WGS) entry which is preliminary data.</text>
</comment>
<name>A0AAU9L1W2_9STRA</name>
<accession>A0AAU9L1W2</accession>
<evidence type="ECO:0000256" key="3">
    <source>
        <dbReference type="SAM" id="MobiDB-lite"/>
    </source>
</evidence>
<dbReference type="Pfam" id="PF05327">
    <property type="entry name" value="RRN3"/>
    <property type="match status" value="1"/>
</dbReference>
<evidence type="ECO:0000256" key="1">
    <source>
        <dbReference type="ARBA" id="ARBA00010098"/>
    </source>
</evidence>
<dbReference type="PANTHER" id="PTHR12790">
    <property type="entry name" value="TRANSCRIPTION INITIATION FACTOR IA RRN3"/>
    <property type="match status" value="1"/>
</dbReference>
<dbReference type="GO" id="GO:0001042">
    <property type="term" value="F:RNA polymerase I core binding"/>
    <property type="evidence" value="ECO:0007669"/>
    <property type="project" value="TreeGrafter"/>
</dbReference>
<feature type="coiled-coil region" evidence="2">
    <location>
        <begin position="660"/>
        <end position="694"/>
    </location>
</feature>
<evidence type="ECO:0000313" key="4">
    <source>
        <dbReference type="EMBL" id="CAH0478755.1"/>
    </source>
</evidence>
<comment type="similarity">
    <text evidence="1">Belongs to the RRN3 family.</text>
</comment>
<keyword evidence="2" id="KW-0175">Coiled coil</keyword>
<dbReference type="PANTHER" id="PTHR12790:SF0">
    <property type="entry name" value="RNA POLYMERASE I-SPECIFIC TRANSCRIPTION INITIATION FACTOR RRN3-RELATED"/>
    <property type="match status" value="1"/>
</dbReference>
<reference evidence="4" key="1">
    <citation type="submission" date="2021-11" db="EMBL/GenBank/DDBJ databases">
        <authorList>
            <person name="Islam A."/>
            <person name="Islam S."/>
            <person name="Flora M.S."/>
            <person name="Rahman M."/>
            <person name="Ziaur R.M."/>
            <person name="Epstein J.H."/>
            <person name="Hassan M."/>
            <person name="Klassen M."/>
            <person name="Woodard K."/>
            <person name="Webb A."/>
            <person name="Webby R.J."/>
            <person name="El Zowalaty M.E."/>
        </authorList>
    </citation>
    <scope>NUCLEOTIDE SEQUENCE</scope>
    <source>
        <strain evidence="4">Pbs3</strain>
    </source>
</reference>